<comment type="similarity">
    <text evidence="2 6">Belongs to the CSM3 family.</text>
</comment>
<dbReference type="InterPro" id="IPR012923">
    <property type="entry name" value="Csm3"/>
</dbReference>
<reference evidence="9" key="1">
    <citation type="submission" date="2020-11" db="EMBL/GenBank/DDBJ databases">
        <authorList>
            <person name="Whiteford S."/>
        </authorList>
    </citation>
    <scope>NUCLEOTIDE SEQUENCE</scope>
</reference>
<organism evidence="9 10">
    <name type="scientific">Plutella xylostella</name>
    <name type="common">Diamondback moth</name>
    <name type="synonym">Plutella maculipennis</name>
    <dbReference type="NCBI Taxonomy" id="51655"/>
    <lineage>
        <taxon>Eukaryota</taxon>
        <taxon>Metazoa</taxon>
        <taxon>Ecdysozoa</taxon>
        <taxon>Arthropoda</taxon>
        <taxon>Hexapoda</taxon>
        <taxon>Insecta</taxon>
        <taxon>Pterygota</taxon>
        <taxon>Neoptera</taxon>
        <taxon>Endopterygota</taxon>
        <taxon>Lepidoptera</taxon>
        <taxon>Glossata</taxon>
        <taxon>Ditrysia</taxon>
        <taxon>Yponomeutoidea</taxon>
        <taxon>Plutellidae</taxon>
        <taxon>Plutella</taxon>
    </lineage>
</organism>
<keyword evidence="5 6" id="KW-0131">Cell cycle</keyword>
<evidence type="ECO:0000256" key="7">
    <source>
        <dbReference type="SAM" id="MobiDB-lite"/>
    </source>
</evidence>
<evidence type="ECO:0000256" key="6">
    <source>
        <dbReference type="RuleBase" id="RU366049"/>
    </source>
</evidence>
<dbReference type="InterPro" id="IPR040038">
    <property type="entry name" value="TIPIN/Csm3/Swi3"/>
</dbReference>
<evidence type="ECO:0000313" key="10">
    <source>
        <dbReference type="Proteomes" id="UP000653454"/>
    </source>
</evidence>
<feature type="region of interest" description="Disordered" evidence="7">
    <location>
        <begin position="11"/>
        <end position="64"/>
    </location>
</feature>
<dbReference type="GO" id="GO:0043111">
    <property type="term" value="P:replication fork arrest"/>
    <property type="evidence" value="ECO:0007669"/>
    <property type="project" value="TreeGrafter"/>
</dbReference>
<dbReference type="EMBL" id="CAJHNJ030000110">
    <property type="protein sequence ID" value="CAG9135696.1"/>
    <property type="molecule type" value="Genomic_DNA"/>
</dbReference>
<sequence length="539" mass="60685">MSLLEDVFLEDETEEAHQLERVIEGDEFEERRDDSDDNSEKDDEAVEDKRRIEPESKQQRVVKNPRFVLNPARLTGPRGIQIIPEHFKDFKLKGKGHEKEDLDLVLKKLEHWAYRLYPKFKFEDCLKKIETLGKKRPVMVHLHKIRNDQYQTEDTVVQKDSSDDEATPAAPPEEDEFDKLLQQQIEIARSTPGPNSAKKPGFSTPVAKRLAVGDVGTPFTMPKGTSSPSISDEQKERMIRNRKMAEERRLARLKQNNSTENAHNAIQTIEEDKENSIDNSLTVDSTEMVPANDSNVRKRNNKSNVIDSSDDDDEHLESSTVLSYENGVNDADADMREETNINSKKGTRKHKKSNVIDSSDDDDADTSQNLDNFEKSKGNKEIVDLTHISVNNSAKATAPTPSSDFDKIVDLTEGSVNANTEAMNNLPKNVSNYNNSDSSDEECDVTSVNQSVVVDIHKSINNDDKDTDKADRETSKDISGAALEVDIIEETKLVEDTEKCVEANENGQPEVSNPDDKLITETDVAISNDLMDVDFSEEF</sequence>
<dbReference type="Pfam" id="PF07962">
    <property type="entry name" value="Swi3"/>
    <property type="match status" value="1"/>
</dbReference>
<evidence type="ECO:0000259" key="8">
    <source>
        <dbReference type="Pfam" id="PF07962"/>
    </source>
</evidence>
<keyword evidence="4 6" id="KW-0539">Nucleus</keyword>
<dbReference type="AlphaFoldDB" id="A0A8S4G5A5"/>
<dbReference type="Proteomes" id="UP000653454">
    <property type="component" value="Unassembled WGS sequence"/>
</dbReference>
<keyword evidence="3 6" id="KW-0227">DNA damage</keyword>
<feature type="compositionally biased region" description="Acidic residues" evidence="7">
    <location>
        <begin position="35"/>
        <end position="46"/>
    </location>
</feature>
<feature type="compositionally biased region" description="Acidic residues" evidence="7">
    <location>
        <begin position="162"/>
        <end position="175"/>
    </location>
</feature>
<comment type="function">
    <text evidence="6">Plays an important role in the control of DNA replication and the maintenance of replication fork stability.</text>
</comment>
<dbReference type="GO" id="GO:0006974">
    <property type="term" value="P:DNA damage response"/>
    <property type="evidence" value="ECO:0007669"/>
    <property type="project" value="UniProtKB-KW"/>
</dbReference>
<accession>A0A8S4G5A5</accession>
<name>A0A8S4G5A5_PLUXY</name>
<gene>
    <name evidence="9" type="ORF">PLXY2_LOCUS13937</name>
</gene>
<feature type="domain" description="Chromosome segregation in meiosis protein 3" evidence="8">
    <location>
        <begin position="69"/>
        <end position="149"/>
    </location>
</feature>
<evidence type="ECO:0000256" key="5">
    <source>
        <dbReference type="ARBA" id="ARBA00023306"/>
    </source>
</evidence>
<comment type="caution">
    <text evidence="9">The sequence shown here is derived from an EMBL/GenBank/DDBJ whole genome shotgun (WGS) entry which is preliminary data.</text>
</comment>
<feature type="region of interest" description="Disordered" evidence="7">
    <location>
        <begin position="213"/>
        <end position="236"/>
    </location>
</feature>
<feature type="compositionally biased region" description="Basic and acidic residues" evidence="7">
    <location>
        <begin position="15"/>
        <end position="34"/>
    </location>
</feature>
<dbReference type="GO" id="GO:0031298">
    <property type="term" value="C:replication fork protection complex"/>
    <property type="evidence" value="ECO:0007669"/>
    <property type="project" value="TreeGrafter"/>
</dbReference>
<evidence type="ECO:0000256" key="4">
    <source>
        <dbReference type="ARBA" id="ARBA00023242"/>
    </source>
</evidence>
<proteinExistence type="inferred from homology"/>
<feature type="compositionally biased region" description="Basic and acidic residues" evidence="7">
    <location>
        <begin position="47"/>
        <end position="58"/>
    </location>
</feature>
<dbReference type="GO" id="GO:0003677">
    <property type="term" value="F:DNA binding"/>
    <property type="evidence" value="ECO:0007669"/>
    <property type="project" value="TreeGrafter"/>
</dbReference>
<evidence type="ECO:0000313" key="9">
    <source>
        <dbReference type="EMBL" id="CAG9135696.1"/>
    </source>
</evidence>
<dbReference type="PANTHER" id="PTHR13220:SF11">
    <property type="entry name" value="TIMELESS-INTERACTING PROTEIN"/>
    <property type="match status" value="1"/>
</dbReference>
<protein>
    <recommendedName>
        <fullName evidence="6">TIMELESS-interacting protein</fullName>
    </recommendedName>
</protein>
<dbReference type="PANTHER" id="PTHR13220">
    <property type="entry name" value="TIMELESS INTERACTING-RELATED"/>
    <property type="match status" value="1"/>
</dbReference>
<feature type="compositionally biased region" description="Polar residues" evidence="7">
    <location>
        <begin position="254"/>
        <end position="267"/>
    </location>
</feature>
<feature type="region of interest" description="Disordered" evidence="7">
    <location>
        <begin position="151"/>
        <end position="175"/>
    </location>
</feature>
<dbReference type="GO" id="GO:0000076">
    <property type="term" value="P:DNA replication checkpoint signaling"/>
    <property type="evidence" value="ECO:0007669"/>
    <property type="project" value="UniProtKB-UniRule"/>
</dbReference>
<feature type="region of interest" description="Disordered" evidence="7">
    <location>
        <begin position="251"/>
        <end position="375"/>
    </location>
</feature>
<evidence type="ECO:0000256" key="1">
    <source>
        <dbReference type="ARBA" id="ARBA00004123"/>
    </source>
</evidence>
<evidence type="ECO:0000256" key="3">
    <source>
        <dbReference type="ARBA" id="ARBA00022763"/>
    </source>
</evidence>
<comment type="subcellular location">
    <subcellularLocation>
        <location evidence="1 6">Nucleus</location>
    </subcellularLocation>
</comment>
<keyword evidence="10" id="KW-1185">Reference proteome</keyword>
<evidence type="ECO:0000256" key="2">
    <source>
        <dbReference type="ARBA" id="ARBA00006075"/>
    </source>
</evidence>
<dbReference type="GO" id="GO:0031297">
    <property type="term" value="P:replication fork processing"/>
    <property type="evidence" value="ECO:0007669"/>
    <property type="project" value="UniProtKB-UniRule"/>
</dbReference>